<dbReference type="InterPro" id="IPR029058">
    <property type="entry name" value="AB_hydrolase_fold"/>
</dbReference>
<organism evidence="2 3">
    <name type="scientific">Actinocrinis puniceicyclus</name>
    <dbReference type="NCBI Taxonomy" id="977794"/>
    <lineage>
        <taxon>Bacteria</taxon>
        <taxon>Bacillati</taxon>
        <taxon>Actinomycetota</taxon>
        <taxon>Actinomycetes</taxon>
        <taxon>Catenulisporales</taxon>
        <taxon>Actinospicaceae</taxon>
        <taxon>Actinocrinis</taxon>
    </lineage>
</organism>
<dbReference type="GO" id="GO:0016787">
    <property type="term" value="F:hydrolase activity"/>
    <property type="evidence" value="ECO:0007669"/>
    <property type="project" value="UniProtKB-KW"/>
</dbReference>
<dbReference type="EMBL" id="JAGSXH010000022">
    <property type="protein sequence ID" value="MBS2963197.1"/>
    <property type="molecule type" value="Genomic_DNA"/>
</dbReference>
<comment type="caution">
    <text evidence="2">The sequence shown here is derived from an EMBL/GenBank/DDBJ whole genome shotgun (WGS) entry which is preliminary data.</text>
</comment>
<dbReference type="Gene3D" id="3.40.50.1820">
    <property type="entry name" value="alpha/beta hydrolase"/>
    <property type="match status" value="1"/>
</dbReference>
<name>A0A8J7WNX3_9ACTN</name>
<dbReference type="Pfam" id="PF12697">
    <property type="entry name" value="Abhydrolase_6"/>
    <property type="match status" value="1"/>
</dbReference>
<dbReference type="Proteomes" id="UP000677913">
    <property type="component" value="Unassembled WGS sequence"/>
</dbReference>
<keyword evidence="2" id="KW-0378">Hydrolase</keyword>
<protein>
    <submittedName>
        <fullName evidence="2">Alpha/beta fold hydrolase</fullName>
    </submittedName>
</protein>
<proteinExistence type="predicted"/>
<evidence type="ECO:0000313" key="2">
    <source>
        <dbReference type="EMBL" id="MBS2963197.1"/>
    </source>
</evidence>
<dbReference type="InterPro" id="IPR050228">
    <property type="entry name" value="Carboxylesterase_BioH"/>
</dbReference>
<dbReference type="PANTHER" id="PTHR43194:SF2">
    <property type="entry name" value="PEROXISOMAL MEMBRANE PROTEIN LPX1"/>
    <property type="match status" value="1"/>
</dbReference>
<dbReference type="SUPFAM" id="SSF53474">
    <property type="entry name" value="alpha/beta-Hydrolases"/>
    <property type="match status" value="1"/>
</dbReference>
<reference evidence="2" key="1">
    <citation type="submission" date="2021-04" db="EMBL/GenBank/DDBJ databases">
        <title>Genome based classification of Actinospica acidithermotolerans sp. nov., an actinobacterium isolated from an Indonesian hot spring.</title>
        <authorList>
            <person name="Kusuma A.B."/>
            <person name="Putra K.E."/>
            <person name="Nafisah S."/>
            <person name="Loh J."/>
            <person name="Nouioui I."/>
            <person name="Goodfellow M."/>
        </authorList>
    </citation>
    <scope>NUCLEOTIDE SEQUENCE</scope>
    <source>
        <strain evidence="2">DSM 45618</strain>
    </source>
</reference>
<evidence type="ECO:0000313" key="3">
    <source>
        <dbReference type="Proteomes" id="UP000677913"/>
    </source>
</evidence>
<dbReference type="PANTHER" id="PTHR43194">
    <property type="entry name" value="HYDROLASE ALPHA/BETA FOLD FAMILY"/>
    <property type="match status" value="1"/>
</dbReference>
<evidence type="ECO:0000259" key="1">
    <source>
        <dbReference type="Pfam" id="PF12697"/>
    </source>
</evidence>
<accession>A0A8J7WNX3</accession>
<gene>
    <name evidence="2" type="ORF">KGA66_09080</name>
</gene>
<dbReference type="AlphaFoldDB" id="A0A8J7WNX3"/>
<keyword evidence="3" id="KW-1185">Reference proteome</keyword>
<dbReference type="RefSeq" id="WP_211466663.1">
    <property type="nucleotide sequence ID" value="NZ_JAGSXH010000022.1"/>
</dbReference>
<dbReference type="InterPro" id="IPR000073">
    <property type="entry name" value="AB_hydrolase_1"/>
</dbReference>
<feature type="domain" description="AB hydrolase-1" evidence="1">
    <location>
        <begin position="101"/>
        <end position="299"/>
    </location>
</feature>
<sequence>MSEAPVRETGINKSTIVRSSSATWRRSVRERAVRASFRALERAAPGLGSLWAERLWLTVRHADRSRSAPAAPGGVVTIPLRATGDGPAFVAEVWGDSGPVVYLIHGWGGHRGQFAGFVAPLAAAGFRVVAIDAPSHGDSGPGSFGPKRALITEFIAALHAAPRVFGPAHAIVGHSLGGGAAATAALDGLPAGRLVLISPMPDAGAYLHGFAAALGAGDRIRAGLERRLERRAGRPLSMFDAAARARAAHDAALPPLLVIHDEHDRQVPYSLGRSVAAAWRGARLVATNGLGHNRILRDPGVIRTALDFVGAATAATPR</sequence>